<evidence type="ECO:0000259" key="8">
    <source>
        <dbReference type="PROSITE" id="PS50928"/>
    </source>
</evidence>
<dbReference type="SUPFAM" id="SSF161098">
    <property type="entry name" value="MetI-like"/>
    <property type="match status" value="1"/>
</dbReference>
<feature type="transmembrane region" description="Helical" evidence="7">
    <location>
        <begin position="23"/>
        <end position="43"/>
    </location>
</feature>
<dbReference type="PANTHER" id="PTHR30151:SF38">
    <property type="entry name" value="ALIPHATIC SULFONATES TRANSPORT PERMEASE PROTEIN SSUC-RELATED"/>
    <property type="match status" value="1"/>
</dbReference>
<evidence type="ECO:0000256" key="4">
    <source>
        <dbReference type="ARBA" id="ARBA00022692"/>
    </source>
</evidence>
<feature type="transmembrane region" description="Helical" evidence="7">
    <location>
        <begin position="84"/>
        <end position="107"/>
    </location>
</feature>
<protein>
    <submittedName>
        <fullName evidence="9">ABC transporter permease</fullName>
    </submittedName>
</protein>
<evidence type="ECO:0000256" key="5">
    <source>
        <dbReference type="ARBA" id="ARBA00022989"/>
    </source>
</evidence>
<dbReference type="InterPro" id="IPR000515">
    <property type="entry name" value="MetI-like"/>
</dbReference>
<evidence type="ECO:0000313" key="10">
    <source>
        <dbReference type="Proteomes" id="UP001138997"/>
    </source>
</evidence>
<keyword evidence="3" id="KW-1003">Cell membrane</keyword>
<feature type="transmembrane region" description="Helical" evidence="7">
    <location>
        <begin position="183"/>
        <end position="211"/>
    </location>
</feature>
<keyword evidence="4 7" id="KW-0812">Transmembrane</keyword>
<reference evidence="9" key="1">
    <citation type="submission" date="2021-11" db="EMBL/GenBank/DDBJ databases">
        <title>Streptomyces corallinus and Kineosporia corallina sp. nov., two new coral-derived marine actinobacteria.</title>
        <authorList>
            <person name="Buangrab K."/>
            <person name="Sutthacheep M."/>
            <person name="Yeemin T."/>
            <person name="Harunari E."/>
            <person name="Igarashi Y."/>
            <person name="Sripreechasak P."/>
            <person name="Kanchanasin P."/>
            <person name="Tanasupawat S."/>
            <person name="Phongsopitanun W."/>
        </authorList>
    </citation>
    <scope>NUCLEOTIDE SEQUENCE</scope>
    <source>
        <strain evidence="9">JCM 31032</strain>
    </source>
</reference>
<sequence length="274" mass="29232">MSSATSVRPPAPTSASSKASSKVSGALLPWLSPVAIVGIWALASNQGWISERTLPAPGAVLAAARDLTADGTLPEALGTSLSRVLLGTVLGVAFGLALGLLSGYSRLGELTVDRPLQMLRAIPFNALLPLFIIAFGVGEPMKVLLIAEGVLIPVYLNTYAGIRNVDVKYIELATVYKFSRRLVAVKILLLGALPSILTGLRFSLAIAWIALVTSETVNTTSGIGFVLVNAQRFVRPDQVVLCIIVYALLGVLTDWLVRLLEKRLLRWRSGFTGR</sequence>
<keyword evidence="10" id="KW-1185">Reference proteome</keyword>
<comment type="subcellular location">
    <subcellularLocation>
        <location evidence="1 7">Cell membrane</location>
        <topology evidence="1 7">Multi-pass membrane protein</topology>
    </subcellularLocation>
</comment>
<feature type="transmembrane region" description="Helical" evidence="7">
    <location>
        <begin position="238"/>
        <end position="257"/>
    </location>
</feature>
<proteinExistence type="inferred from homology"/>
<dbReference type="PROSITE" id="PS50928">
    <property type="entry name" value="ABC_TM1"/>
    <property type="match status" value="1"/>
</dbReference>
<name>A0A9X1NJX2_9ACTN</name>
<feature type="transmembrane region" description="Helical" evidence="7">
    <location>
        <begin position="119"/>
        <end position="137"/>
    </location>
</feature>
<evidence type="ECO:0000256" key="2">
    <source>
        <dbReference type="ARBA" id="ARBA00022448"/>
    </source>
</evidence>
<feature type="domain" description="ABC transmembrane type-1" evidence="8">
    <location>
        <begin position="77"/>
        <end position="257"/>
    </location>
</feature>
<dbReference type="Proteomes" id="UP001138997">
    <property type="component" value="Unassembled WGS sequence"/>
</dbReference>
<dbReference type="GO" id="GO:0042918">
    <property type="term" value="P:alkanesulfonate transmembrane transport"/>
    <property type="evidence" value="ECO:0007669"/>
    <property type="project" value="UniProtKB-ARBA"/>
</dbReference>
<comment type="caution">
    <text evidence="9">The sequence shown here is derived from an EMBL/GenBank/DDBJ whole genome shotgun (WGS) entry which is preliminary data.</text>
</comment>
<evidence type="ECO:0000256" key="1">
    <source>
        <dbReference type="ARBA" id="ARBA00004651"/>
    </source>
</evidence>
<dbReference type="Pfam" id="PF00528">
    <property type="entry name" value="BPD_transp_1"/>
    <property type="match status" value="1"/>
</dbReference>
<keyword evidence="2 7" id="KW-0813">Transport</keyword>
<evidence type="ECO:0000256" key="6">
    <source>
        <dbReference type="ARBA" id="ARBA00023136"/>
    </source>
</evidence>
<dbReference type="FunFam" id="1.10.3720.10:FF:000003">
    <property type="entry name" value="Aliphatic sulfonate ABC transporter permease"/>
    <property type="match status" value="1"/>
</dbReference>
<dbReference type="RefSeq" id="WP_231447735.1">
    <property type="nucleotide sequence ID" value="NZ_JAJOMB010000019.1"/>
</dbReference>
<organism evidence="9 10">
    <name type="scientific">Kineosporia babensis</name>
    <dbReference type="NCBI Taxonomy" id="499548"/>
    <lineage>
        <taxon>Bacteria</taxon>
        <taxon>Bacillati</taxon>
        <taxon>Actinomycetota</taxon>
        <taxon>Actinomycetes</taxon>
        <taxon>Kineosporiales</taxon>
        <taxon>Kineosporiaceae</taxon>
        <taxon>Kineosporia</taxon>
    </lineage>
</organism>
<evidence type="ECO:0000313" key="9">
    <source>
        <dbReference type="EMBL" id="MCD5314929.1"/>
    </source>
</evidence>
<dbReference type="PANTHER" id="PTHR30151">
    <property type="entry name" value="ALKANE SULFONATE ABC TRANSPORTER-RELATED, MEMBRANE SUBUNIT"/>
    <property type="match status" value="1"/>
</dbReference>
<gene>
    <name evidence="9" type="ORF">LR394_28905</name>
</gene>
<accession>A0A9X1NJX2</accession>
<keyword evidence="5 7" id="KW-1133">Transmembrane helix</keyword>
<dbReference type="CDD" id="cd06261">
    <property type="entry name" value="TM_PBP2"/>
    <property type="match status" value="1"/>
</dbReference>
<comment type="similarity">
    <text evidence="7">Belongs to the binding-protein-dependent transport system permease family.</text>
</comment>
<dbReference type="GO" id="GO:0005886">
    <property type="term" value="C:plasma membrane"/>
    <property type="evidence" value="ECO:0007669"/>
    <property type="project" value="UniProtKB-SubCell"/>
</dbReference>
<dbReference type="EMBL" id="JAJOMB010000019">
    <property type="protein sequence ID" value="MCD5314929.1"/>
    <property type="molecule type" value="Genomic_DNA"/>
</dbReference>
<dbReference type="AlphaFoldDB" id="A0A9X1NJX2"/>
<dbReference type="InterPro" id="IPR035906">
    <property type="entry name" value="MetI-like_sf"/>
</dbReference>
<keyword evidence="6 7" id="KW-0472">Membrane</keyword>
<evidence type="ECO:0000256" key="7">
    <source>
        <dbReference type="RuleBase" id="RU363032"/>
    </source>
</evidence>
<feature type="transmembrane region" description="Helical" evidence="7">
    <location>
        <begin position="143"/>
        <end position="162"/>
    </location>
</feature>
<dbReference type="Gene3D" id="1.10.3720.10">
    <property type="entry name" value="MetI-like"/>
    <property type="match status" value="1"/>
</dbReference>
<evidence type="ECO:0000256" key="3">
    <source>
        <dbReference type="ARBA" id="ARBA00022475"/>
    </source>
</evidence>